<gene>
    <name evidence="2" type="ORF">IC230_00510</name>
</gene>
<dbReference type="Proteomes" id="UP000653797">
    <property type="component" value="Unassembled WGS sequence"/>
</dbReference>
<name>A0A927AX37_9BACT</name>
<proteinExistence type="predicted"/>
<dbReference type="RefSeq" id="WP_191037004.1">
    <property type="nucleotide sequence ID" value="NZ_JACXAA010000001.1"/>
</dbReference>
<organism evidence="2 3">
    <name type="scientific">Spirosoma validum</name>
    <dbReference type="NCBI Taxonomy" id="2771355"/>
    <lineage>
        <taxon>Bacteria</taxon>
        <taxon>Pseudomonadati</taxon>
        <taxon>Bacteroidota</taxon>
        <taxon>Cytophagia</taxon>
        <taxon>Cytophagales</taxon>
        <taxon>Cytophagaceae</taxon>
        <taxon>Spirosoma</taxon>
    </lineage>
</organism>
<feature type="domain" description="N-acetylmuramidase" evidence="1">
    <location>
        <begin position="21"/>
        <end position="186"/>
    </location>
</feature>
<protein>
    <submittedName>
        <fullName evidence="2">N-acetylmuramidase family protein</fullName>
    </submittedName>
</protein>
<evidence type="ECO:0000259" key="1">
    <source>
        <dbReference type="Pfam" id="PF11860"/>
    </source>
</evidence>
<reference evidence="2" key="1">
    <citation type="submission" date="2020-09" db="EMBL/GenBank/DDBJ databases">
        <authorList>
            <person name="Kim M.K."/>
        </authorList>
    </citation>
    <scope>NUCLEOTIDE SEQUENCE</scope>
    <source>
        <strain evidence="2">BT704</strain>
    </source>
</reference>
<evidence type="ECO:0000313" key="3">
    <source>
        <dbReference type="Proteomes" id="UP000653797"/>
    </source>
</evidence>
<keyword evidence="3" id="KW-1185">Reference proteome</keyword>
<comment type="caution">
    <text evidence="2">The sequence shown here is derived from an EMBL/GenBank/DDBJ whole genome shotgun (WGS) entry which is preliminary data.</text>
</comment>
<evidence type="ECO:0000313" key="2">
    <source>
        <dbReference type="EMBL" id="MBD2751355.1"/>
    </source>
</evidence>
<dbReference type="EMBL" id="JACXAA010000001">
    <property type="protein sequence ID" value="MBD2751355.1"/>
    <property type="molecule type" value="Genomic_DNA"/>
</dbReference>
<dbReference type="Pfam" id="PF11860">
    <property type="entry name" value="Muramidase"/>
    <property type="match status" value="1"/>
</dbReference>
<accession>A0A927AX37</accession>
<dbReference type="AlphaFoldDB" id="A0A927AX37"/>
<dbReference type="InterPro" id="IPR024408">
    <property type="entry name" value="Muramidase"/>
</dbReference>
<sequence>MPTTLTLTDFQQAAARLRTGVAEIKAVTEVESNGRGFDSVGRIIIRFEPHKFHEYTKGKYDGTHPSLSFPQRRKNYPVDLNQSWDLYNIAKTLDLTATRLATSFGMFQIMGSNFPSCGCKTVGEFVTKMCKSEAVQLDLFCRLLLDWRLDDELRNHQWATFAKFYNGAGFRQLHYDTKLQNAYAKHL</sequence>